<dbReference type="InterPro" id="IPR017969">
    <property type="entry name" value="Heavy-metal-associated_CS"/>
</dbReference>
<keyword evidence="4" id="KW-1185">Reference proteome</keyword>
<dbReference type="SUPFAM" id="SSF55008">
    <property type="entry name" value="HMA, heavy metal-associated domain"/>
    <property type="match status" value="1"/>
</dbReference>
<dbReference type="AlphaFoldDB" id="A0A919VL17"/>
<keyword evidence="1" id="KW-0479">Metal-binding</keyword>
<dbReference type="Proteomes" id="UP000680865">
    <property type="component" value="Unassembled WGS sequence"/>
</dbReference>
<name>A0A919VL17_9ACTN</name>
<evidence type="ECO:0000256" key="1">
    <source>
        <dbReference type="ARBA" id="ARBA00022723"/>
    </source>
</evidence>
<accession>A0A919VL17</accession>
<dbReference type="PRINTS" id="PR00944">
    <property type="entry name" value="CUEXPORT"/>
</dbReference>
<dbReference type="GO" id="GO:0005507">
    <property type="term" value="F:copper ion binding"/>
    <property type="evidence" value="ECO:0007669"/>
    <property type="project" value="InterPro"/>
</dbReference>
<dbReference type="PROSITE" id="PS50846">
    <property type="entry name" value="HMA_2"/>
    <property type="match status" value="1"/>
</dbReference>
<evidence type="ECO:0000259" key="2">
    <source>
        <dbReference type="PROSITE" id="PS50846"/>
    </source>
</evidence>
<evidence type="ECO:0000313" key="4">
    <source>
        <dbReference type="Proteomes" id="UP000680865"/>
    </source>
</evidence>
<dbReference type="InterPro" id="IPR036163">
    <property type="entry name" value="HMA_dom_sf"/>
</dbReference>
<proteinExistence type="predicted"/>
<evidence type="ECO:0000313" key="3">
    <source>
        <dbReference type="EMBL" id="GIM67336.1"/>
    </source>
</evidence>
<dbReference type="PROSITE" id="PS01047">
    <property type="entry name" value="HMA_1"/>
    <property type="match status" value="1"/>
</dbReference>
<dbReference type="GO" id="GO:0006825">
    <property type="term" value="P:copper ion transport"/>
    <property type="evidence" value="ECO:0007669"/>
    <property type="project" value="InterPro"/>
</dbReference>
<dbReference type="InterPro" id="IPR000428">
    <property type="entry name" value="Cu-bd"/>
</dbReference>
<dbReference type="Pfam" id="PF00403">
    <property type="entry name" value="HMA"/>
    <property type="match status" value="1"/>
</dbReference>
<comment type="caution">
    <text evidence="3">The sequence shown here is derived from an EMBL/GenBank/DDBJ whole genome shotgun (WGS) entry which is preliminary data.</text>
</comment>
<dbReference type="RefSeq" id="WP_212995624.1">
    <property type="nucleotide sequence ID" value="NZ_BAAATW010000009.1"/>
</dbReference>
<dbReference type="CDD" id="cd00371">
    <property type="entry name" value="HMA"/>
    <property type="match status" value="1"/>
</dbReference>
<organism evidence="3 4">
    <name type="scientific">Winogradskya consettensis</name>
    <dbReference type="NCBI Taxonomy" id="113560"/>
    <lineage>
        <taxon>Bacteria</taxon>
        <taxon>Bacillati</taxon>
        <taxon>Actinomycetota</taxon>
        <taxon>Actinomycetes</taxon>
        <taxon>Micromonosporales</taxon>
        <taxon>Micromonosporaceae</taxon>
        <taxon>Winogradskya</taxon>
    </lineage>
</organism>
<dbReference type="EMBL" id="BOQP01000003">
    <property type="protein sequence ID" value="GIM67336.1"/>
    <property type="molecule type" value="Genomic_DNA"/>
</dbReference>
<protein>
    <submittedName>
        <fullName evidence="3">Heavy metal transport/detoxification protein</fullName>
    </submittedName>
</protein>
<feature type="domain" description="HMA" evidence="2">
    <location>
        <begin position="3"/>
        <end position="68"/>
    </location>
</feature>
<reference evidence="3" key="1">
    <citation type="submission" date="2021-03" db="EMBL/GenBank/DDBJ databases">
        <title>Whole genome shotgun sequence of Actinoplanes consettensis NBRC 14913.</title>
        <authorList>
            <person name="Komaki H."/>
            <person name="Tamura T."/>
        </authorList>
    </citation>
    <scope>NUCLEOTIDE SEQUENCE</scope>
    <source>
        <strain evidence="3">NBRC 14913</strain>
    </source>
</reference>
<sequence length="70" mass="6961">MAVTSTYTVSGMTCGHCVQAVTSELSELPGVAGVEIDLGSGAVTVTSAEPLTDDAVRAAVDEAGYELANA</sequence>
<dbReference type="InterPro" id="IPR006121">
    <property type="entry name" value="HMA_dom"/>
</dbReference>
<gene>
    <name evidence="3" type="ORF">Aco04nite_05810</name>
</gene>
<dbReference type="Gene3D" id="3.30.70.100">
    <property type="match status" value="1"/>
</dbReference>